<dbReference type="Pfam" id="PF00733">
    <property type="entry name" value="Asn_synthase"/>
    <property type="match status" value="2"/>
</dbReference>
<evidence type="ECO:0000256" key="7">
    <source>
        <dbReference type="ARBA" id="ARBA00029440"/>
    </source>
</evidence>
<evidence type="ECO:0000256" key="11">
    <source>
        <dbReference type="PIRSR" id="PIRSR001589-2"/>
    </source>
</evidence>
<reference evidence="13 14" key="1">
    <citation type="journal article" date="2019" name="Front. Microbiol.">
        <title>Ammonia Oxidation by the Arctic Terrestrial Thaumarchaeote Candidatus Nitrosocosmicus arcticus Is Stimulated by Increasing Temperatures.</title>
        <authorList>
            <person name="Alves R.J.E."/>
            <person name="Kerou M."/>
            <person name="Zappe A."/>
            <person name="Bittner R."/>
            <person name="Abby S.S."/>
            <person name="Schmidt H.A."/>
            <person name="Pfeifer K."/>
            <person name="Schleper C."/>
        </authorList>
    </citation>
    <scope>NUCLEOTIDE SEQUENCE [LARGE SCALE GENOMIC DNA]</scope>
    <source>
        <strain evidence="13 14">Kfb</strain>
    </source>
</reference>
<dbReference type="GO" id="GO:0004066">
    <property type="term" value="F:asparagine synthase (glutamine-hydrolyzing) activity"/>
    <property type="evidence" value="ECO:0007669"/>
    <property type="project" value="UniProtKB-EC"/>
</dbReference>
<name>A0A557SWW5_9ARCH</name>
<feature type="domain" description="Glutamine amidotransferase type-2" evidence="12">
    <location>
        <begin position="2"/>
        <end position="214"/>
    </location>
</feature>
<evidence type="ECO:0000256" key="10">
    <source>
        <dbReference type="PIRSR" id="PIRSR001589-1"/>
    </source>
</evidence>
<dbReference type="PANTHER" id="PTHR11772:SF2">
    <property type="entry name" value="ASPARAGINE SYNTHETASE [GLUTAMINE-HYDROLYZING]"/>
    <property type="match status" value="1"/>
</dbReference>
<dbReference type="GO" id="GO:0005524">
    <property type="term" value="F:ATP binding"/>
    <property type="evidence" value="ECO:0007669"/>
    <property type="project" value="UniProtKB-KW"/>
</dbReference>
<keyword evidence="1 13" id="KW-0436">Ligase</keyword>
<sequence>MCGIVGILSKKGENVAPLIEKMLTCMKNRGPDGVGLATEDEIVYSNTFNKLFFAQANAYNVLGHSRLAIVGGSCGSQPFLSCDKKLVLEHNGEIYNYRELRKSLEGRHKFTTSTDSEVVIHLIEDHYEKTKGNLLEAVKRTVFQLDGIYVLAIREQSTGNIILVRDGIGVRQIYYGENDRFIAFGSEKKALWNINMFTKIERLLPGYALAISKTGNEHTYDTSLHPITVNTSKSIRTKYPITYKDINSALDAYNDALIQSVEKRVRDFSRIGIVFSGGIDSVIVAYLAKQMVPEVICYTSGIKNSNDITNSIEIAEKLDLHLEINQLSEDHVEKMIPEIINVIEDDNMGQVEVAIPIYAAVKLARHQGIRVMLTGQGADEIFGGYSWYSKIVQKYGYDKILEYMIKDVKLLYKETLEREDKITMSQSVELREPFLDPHLIDTVLRIDPRLNIQNGGIDMYDNFGKRVHRRLAEKLGIPKEIAYRIKEAAQHGSGIHNLLDSLARKNGFTETSVKSSYLDKLGKRELMGSSQRYGHLFESEKIWNIEPHIQMYLEEIASNILPAITKQ</sequence>
<dbReference type="PROSITE" id="PS51278">
    <property type="entry name" value="GATASE_TYPE_2"/>
    <property type="match status" value="1"/>
</dbReference>
<dbReference type="SUPFAM" id="SSF56235">
    <property type="entry name" value="N-terminal nucleophile aminohydrolases (Ntn hydrolases)"/>
    <property type="match status" value="1"/>
</dbReference>
<dbReference type="SUPFAM" id="SSF52402">
    <property type="entry name" value="Adenine nucleotide alpha hydrolases-like"/>
    <property type="match status" value="1"/>
</dbReference>
<evidence type="ECO:0000256" key="8">
    <source>
        <dbReference type="ARBA" id="ARBA00048741"/>
    </source>
</evidence>
<dbReference type="InterPro" id="IPR033738">
    <property type="entry name" value="AsnB_N"/>
</dbReference>
<organism evidence="13 14">
    <name type="scientific">Candidatus Nitrosocosmicus arcticus</name>
    <dbReference type="NCBI Taxonomy" id="2035267"/>
    <lineage>
        <taxon>Archaea</taxon>
        <taxon>Nitrososphaerota</taxon>
        <taxon>Nitrososphaeria</taxon>
        <taxon>Nitrososphaerales</taxon>
        <taxon>Nitrososphaeraceae</taxon>
        <taxon>Candidatus Nitrosocosmicus</taxon>
    </lineage>
</organism>
<dbReference type="NCBIfam" id="TIGR01536">
    <property type="entry name" value="asn_synth_AEB"/>
    <property type="match status" value="1"/>
</dbReference>
<dbReference type="RefSeq" id="WP_144729231.1">
    <property type="nucleotide sequence ID" value="NZ_ML675580.1"/>
</dbReference>
<evidence type="ECO:0000256" key="5">
    <source>
        <dbReference type="ARBA" id="ARBA00022888"/>
    </source>
</evidence>
<comment type="pathway">
    <text evidence="7">Amino-acid biosynthesis.</text>
</comment>
<dbReference type="Pfam" id="PF13537">
    <property type="entry name" value="GATase_7"/>
    <property type="match status" value="1"/>
</dbReference>
<dbReference type="InterPro" id="IPR050795">
    <property type="entry name" value="Asn_Synthetase"/>
</dbReference>
<accession>A0A557SWW5</accession>
<dbReference type="Gene3D" id="3.60.20.10">
    <property type="entry name" value="Glutamine Phosphoribosylpyrophosphate, subunit 1, domain 1"/>
    <property type="match status" value="1"/>
</dbReference>
<dbReference type="CDD" id="cd01991">
    <property type="entry name" value="Asn_synthase_B_C"/>
    <property type="match status" value="1"/>
</dbReference>
<keyword evidence="4 9" id="KW-0067">ATP-binding</keyword>
<dbReference type="AlphaFoldDB" id="A0A557SWW5"/>
<dbReference type="Proteomes" id="UP000315289">
    <property type="component" value="Unassembled WGS sequence"/>
</dbReference>
<feature type="active site" description="For GATase activity" evidence="10">
    <location>
        <position position="2"/>
    </location>
</feature>
<evidence type="ECO:0000313" key="14">
    <source>
        <dbReference type="Proteomes" id="UP000315289"/>
    </source>
</evidence>
<dbReference type="Gene3D" id="3.40.50.620">
    <property type="entry name" value="HUPs"/>
    <property type="match status" value="1"/>
</dbReference>
<feature type="binding site" evidence="11">
    <location>
        <position position="115"/>
    </location>
    <ligand>
        <name>L-glutamine</name>
        <dbReference type="ChEBI" id="CHEBI:58359"/>
    </ligand>
</feature>
<evidence type="ECO:0000259" key="12">
    <source>
        <dbReference type="PROSITE" id="PS51278"/>
    </source>
</evidence>
<evidence type="ECO:0000256" key="9">
    <source>
        <dbReference type="PIRNR" id="PIRNR001589"/>
    </source>
</evidence>
<dbReference type="InterPro" id="IPR001962">
    <property type="entry name" value="Asn_synthase"/>
</dbReference>
<dbReference type="EC" id="6.3.5.4" evidence="9"/>
<keyword evidence="2 10" id="KW-0028">Amino-acid biosynthesis</keyword>
<keyword evidence="6 10" id="KW-0315">Glutamine amidotransferase</keyword>
<evidence type="ECO:0000256" key="3">
    <source>
        <dbReference type="ARBA" id="ARBA00022741"/>
    </source>
</evidence>
<evidence type="ECO:0000256" key="1">
    <source>
        <dbReference type="ARBA" id="ARBA00022598"/>
    </source>
</evidence>
<comment type="catalytic activity">
    <reaction evidence="8 9">
        <text>L-aspartate + L-glutamine + ATP + H2O = L-asparagine + L-glutamate + AMP + diphosphate + H(+)</text>
        <dbReference type="Rhea" id="RHEA:12228"/>
        <dbReference type="ChEBI" id="CHEBI:15377"/>
        <dbReference type="ChEBI" id="CHEBI:15378"/>
        <dbReference type="ChEBI" id="CHEBI:29985"/>
        <dbReference type="ChEBI" id="CHEBI:29991"/>
        <dbReference type="ChEBI" id="CHEBI:30616"/>
        <dbReference type="ChEBI" id="CHEBI:33019"/>
        <dbReference type="ChEBI" id="CHEBI:58048"/>
        <dbReference type="ChEBI" id="CHEBI:58359"/>
        <dbReference type="ChEBI" id="CHEBI:456215"/>
        <dbReference type="EC" id="6.3.5.4"/>
    </reaction>
</comment>
<dbReference type="InterPro" id="IPR017932">
    <property type="entry name" value="GATase_2_dom"/>
</dbReference>
<evidence type="ECO:0000256" key="2">
    <source>
        <dbReference type="ARBA" id="ARBA00022605"/>
    </source>
</evidence>
<dbReference type="CDD" id="cd00712">
    <property type="entry name" value="AsnB"/>
    <property type="match status" value="1"/>
</dbReference>
<evidence type="ECO:0000313" key="13">
    <source>
        <dbReference type="EMBL" id="TVP41092.1"/>
    </source>
</evidence>
<dbReference type="OrthoDB" id="8692at2157"/>
<comment type="caution">
    <text evidence="13">The sequence shown here is derived from an EMBL/GenBank/DDBJ whole genome shotgun (WGS) entry which is preliminary data.</text>
</comment>
<dbReference type="InterPro" id="IPR029055">
    <property type="entry name" value="Ntn_hydrolases_N"/>
</dbReference>
<dbReference type="GO" id="GO:0006529">
    <property type="term" value="P:asparagine biosynthetic process"/>
    <property type="evidence" value="ECO:0007669"/>
    <property type="project" value="UniProtKB-KW"/>
</dbReference>
<dbReference type="EMBL" id="VOAH01000004">
    <property type="protein sequence ID" value="TVP41092.1"/>
    <property type="molecule type" value="Genomic_DNA"/>
</dbReference>
<dbReference type="InterPro" id="IPR006426">
    <property type="entry name" value="Asn_synth_AEB"/>
</dbReference>
<dbReference type="InterPro" id="IPR014729">
    <property type="entry name" value="Rossmann-like_a/b/a_fold"/>
</dbReference>
<protein>
    <recommendedName>
        <fullName evidence="9">Putative asparagine synthetase [glutamine-hydrolyzing]</fullName>
        <ecNumber evidence="9">6.3.5.4</ecNumber>
    </recommendedName>
</protein>
<keyword evidence="3 9" id="KW-0547">Nucleotide-binding</keyword>
<evidence type="ECO:0000256" key="6">
    <source>
        <dbReference type="ARBA" id="ARBA00022962"/>
    </source>
</evidence>
<dbReference type="GO" id="GO:0005829">
    <property type="term" value="C:cytosol"/>
    <property type="evidence" value="ECO:0007669"/>
    <property type="project" value="TreeGrafter"/>
</dbReference>
<keyword evidence="5 10" id="KW-0061">Asparagine biosynthesis</keyword>
<dbReference type="PIRSF" id="PIRSF001589">
    <property type="entry name" value="Asn_synthetase_glu-h"/>
    <property type="match status" value="1"/>
</dbReference>
<dbReference type="PANTHER" id="PTHR11772">
    <property type="entry name" value="ASPARAGINE SYNTHETASE"/>
    <property type="match status" value="1"/>
</dbReference>
<keyword evidence="14" id="KW-1185">Reference proteome</keyword>
<gene>
    <name evidence="13" type="ORF">NARC_40052</name>
</gene>
<evidence type="ECO:0000256" key="4">
    <source>
        <dbReference type="ARBA" id="ARBA00022840"/>
    </source>
</evidence>
<proteinExistence type="predicted"/>